<name>A0A381NHL9_9ZZZZ</name>
<organism evidence="4">
    <name type="scientific">marine metagenome</name>
    <dbReference type="NCBI Taxonomy" id="408172"/>
    <lineage>
        <taxon>unclassified sequences</taxon>
        <taxon>metagenomes</taxon>
        <taxon>ecological metagenomes</taxon>
    </lineage>
</organism>
<evidence type="ECO:0000313" key="4">
    <source>
        <dbReference type="EMBL" id="SUZ54092.1"/>
    </source>
</evidence>
<protein>
    <recommendedName>
        <fullName evidence="5">Peptidase M16 C-terminal domain-containing protein</fullName>
    </recommendedName>
</protein>
<dbReference type="EMBL" id="UINC01000367">
    <property type="protein sequence ID" value="SUZ54092.1"/>
    <property type="molecule type" value="Genomic_DNA"/>
</dbReference>
<dbReference type="GO" id="GO:0046872">
    <property type="term" value="F:metal ion binding"/>
    <property type="evidence" value="ECO:0007669"/>
    <property type="project" value="InterPro"/>
</dbReference>
<dbReference type="PANTHER" id="PTHR11851:SF224">
    <property type="entry name" value="PROCESSING PROTEASE"/>
    <property type="match status" value="1"/>
</dbReference>
<feature type="region of interest" description="Disordered" evidence="1">
    <location>
        <begin position="21"/>
        <end position="42"/>
    </location>
</feature>
<sequence>MSVGCGLGLLSLLLGASPGAAQQATDWPRESPPPPLSARPATFPPYEVRTLPNGLQVVVVMHHEQPAVNLRLLVGSGAASDPTGKKGVAALVGQLLDQGTVNRSATEIAEAIDYVGGILSVGAATDLSFVNVLVMRDSFDFAADLLAEIARTPVFEPAEIERQRQQVLSGIQVSLDDPAYLAGVVFGRLVYGLHPYGMPHNGTPASVRSVTRDDLRAFHEVHYVPNNTLLAIVGDIEAEPAFAAAERVFGDWTPRELPVSPNAELPAPSRRVVVVDKPGSAQTAIRVGHLGLARDSSDYLPFDVALKILGGEGGNRIGSVLRTERSLTYAASAEVVSRRFGGDFMAMADTRSDATAEALRLMVDEVARMQRERVSRRELENAQAYLAGSFPLTIEAPNAIAAQVLESLLYGLDLADLPTYPNRINAVTVDEIQRVTRTYLQPRQLSVVLVGEASAFVDDLVGVGFDDVEILSIDEIGPFLTRDDQAVSVDSFSPLLPLVP</sequence>
<dbReference type="InterPro" id="IPR011765">
    <property type="entry name" value="Pept_M16_N"/>
</dbReference>
<evidence type="ECO:0008006" key="5">
    <source>
        <dbReference type="Google" id="ProtNLM"/>
    </source>
</evidence>
<evidence type="ECO:0000259" key="3">
    <source>
        <dbReference type="Pfam" id="PF05193"/>
    </source>
</evidence>
<dbReference type="InterPro" id="IPR011249">
    <property type="entry name" value="Metalloenz_LuxS/M16"/>
</dbReference>
<evidence type="ECO:0000259" key="2">
    <source>
        <dbReference type="Pfam" id="PF00675"/>
    </source>
</evidence>
<gene>
    <name evidence="4" type="ORF">METZ01_LOCUS6946</name>
</gene>
<dbReference type="Pfam" id="PF05193">
    <property type="entry name" value="Peptidase_M16_C"/>
    <property type="match status" value="1"/>
</dbReference>
<feature type="domain" description="Peptidase M16 C-terminal" evidence="3">
    <location>
        <begin position="209"/>
        <end position="384"/>
    </location>
</feature>
<dbReference type="Gene3D" id="3.30.830.10">
    <property type="entry name" value="Metalloenzyme, LuxS/M16 peptidase-like"/>
    <property type="match status" value="2"/>
</dbReference>
<dbReference type="PANTHER" id="PTHR11851">
    <property type="entry name" value="METALLOPROTEASE"/>
    <property type="match status" value="1"/>
</dbReference>
<dbReference type="InterPro" id="IPR007863">
    <property type="entry name" value="Peptidase_M16_C"/>
</dbReference>
<proteinExistence type="predicted"/>
<dbReference type="SUPFAM" id="SSF63411">
    <property type="entry name" value="LuxS/MPP-like metallohydrolase"/>
    <property type="match status" value="2"/>
</dbReference>
<accession>A0A381NHL9</accession>
<evidence type="ECO:0000256" key="1">
    <source>
        <dbReference type="SAM" id="MobiDB-lite"/>
    </source>
</evidence>
<feature type="domain" description="Peptidase M16 N-terminal" evidence="2">
    <location>
        <begin position="58"/>
        <end position="173"/>
    </location>
</feature>
<dbReference type="Pfam" id="PF00675">
    <property type="entry name" value="Peptidase_M16"/>
    <property type="match status" value="1"/>
</dbReference>
<dbReference type="AlphaFoldDB" id="A0A381NHL9"/>
<reference evidence="4" key="1">
    <citation type="submission" date="2018-05" db="EMBL/GenBank/DDBJ databases">
        <authorList>
            <person name="Lanie J.A."/>
            <person name="Ng W.-L."/>
            <person name="Kazmierczak K.M."/>
            <person name="Andrzejewski T.M."/>
            <person name="Davidsen T.M."/>
            <person name="Wayne K.J."/>
            <person name="Tettelin H."/>
            <person name="Glass J.I."/>
            <person name="Rusch D."/>
            <person name="Podicherti R."/>
            <person name="Tsui H.-C.T."/>
            <person name="Winkler M.E."/>
        </authorList>
    </citation>
    <scope>NUCLEOTIDE SEQUENCE</scope>
</reference>
<dbReference type="InterPro" id="IPR050361">
    <property type="entry name" value="MPP/UQCRC_Complex"/>
</dbReference>